<evidence type="ECO:0000313" key="2">
    <source>
        <dbReference type="EMBL" id="TPW32177.1"/>
    </source>
</evidence>
<comment type="caution">
    <text evidence="2">The sequence shown here is derived from an EMBL/GenBank/DDBJ whole genome shotgun (WGS) entry which is preliminary data.</text>
</comment>
<dbReference type="EMBL" id="VHLG01000002">
    <property type="protein sequence ID" value="TPW32177.1"/>
    <property type="molecule type" value="Genomic_DNA"/>
</dbReference>
<feature type="compositionally biased region" description="Basic residues" evidence="1">
    <location>
        <begin position="30"/>
        <end position="40"/>
    </location>
</feature>
<dbReference type="RefSeq" id="WP_141147689.1">
    <property type="nucleotide sequence ID" value="NZ_VHLG01000002.1"/>
</dbReference>
<feature type="region of interest" description="Disordered" evidence="1">
    <location>
        <begin position="1"/>
        <end position="60"/>
    </location>
</feature>
<evidence type="ECO:0000256" key="1">
    <source>
        <dbReference type="SAM" id="MobiDB-lite"/>
    </source>
</evidence>
<dbReference type="Proteomes" id="UP000318801">
    <property type="component" value="Unassembled WGS sequence"/>
</dbReference>
<sequence length="60" mass="6661">MTTSKDKADKALSPTEQRKAREAAKLKENLKRRKQQARARRAGEAESEGGIPAARDPDIK</sequence>
<reference evidence="2 3" key="1">
    <citation type="submission" date="2019-06" db="EMBL/GenBank/DDBJ databases">
        <authorList>
            <person name="Li M."/>
        </authorList>
    </citation>
    <scope>NUCLEOTIDE SEQUENCE [LARGE SCALE GENOMIC DNA]</scope>
    <source>
        <strain evidence="2 3">BGMRC2036</strain>
    </source>
</reference>
<organism evidence="2 3">
    <name type="scientific">Martelella alba</name>
    <dbReference type="NCBI Taxonomy" id="2590451"/>
    <lineage>
        <taxon>Bacteria</taxon>
        <taxon>Pseudomonadati</taxon>
        <taxon>Pseudomonadota</taxon>
        <taxon>Alphaproteobacteria</taxon>
        <taxon>Hyphomicrobiales</taxon>
        <taxon>Aurantimonadaceae</taxon>
        <taxon>Martelella</taxon>
    </lineage>
</organism>
<dbReference type="AlphaFoldDB" id="A0A506UH39"/>
<gene>
    <name evidence="2" type="ORF">FJU08_03970</name>
</gene>
<accession>A0A506UH39</accession>
<keyword evidence="3" id="KW-1185">Reference proteome</keyword>
<feature type="compositionally biased region" description="Basic and acidic residues" evidence="1">
    <location>
        <begin position="1"/>
        <end position="29"/>
    </location>
</feature>
<name>A0A506UH39_9HYPH</name>
<evidence type="ECO:0000313" key="3">
    <source>
        <dbReference type="Proteomes" id="UP000318801"/>
    </source>
</evidence>
<proteinExistence type="predicted"/>
<protein>
    <submittedName>
        <fullName evidence="2">Uncharacterized protein</fullName>
    </submittedName>
</protein>